<accession>A0A1M3TN90</accession>
<dbReference type="VEuPathDB" id="FungiDB:ASPFODRAFT_43782"/>
<dbReference type="AlphaFoldDB" id="A0A1M3TN90"/>
<evidence type="ECO:0000313" key="2">
    <source>
        <dbReference type="Proteomes" id="UP000184063"/>
    </source>
</evidence>
<name>A0A1M3TN90_ASPLC</name>
<evidence type="ECO:0000313" key="1">
    <source>
        <dbReference type="EMBL" id="OJZ88156.1"/>
    </source>
</evidence>
<organism evidence="1 2">
    <name type="scientific">Aspergillus luchuensis (strain CBS 106.47)</name>
    <dbReference type="NCBI Taxonomy" id="1137211"/>
    <lineage>
        <taxon>Eukaryota</taxon>
        <taxon>Fungi</taxon>
        <taxon>Dikarya</taxon>
        <taxon>Ascomycota</taxon>
        <taxon>Pezizomycotina</taxon>
        <taxon>Eurotiomycetes</taxon>
        <taxon>Eurotiomycetidae</taxon>
        <taxon>Eurotiales</taxon>
        <taxon>Aspergillaceae</taxon>
        <taxon>Aspergillus</taxon>
        <taxon>Aspergillus subgen. Circumdati</taxon>
    </lineage>
</organism>
<dbReference type="Proteomes" id="UP000184063">
    <property type="component" value="Unassembled WGS sequence"/>
</dbReference>
<dbReference type="EMBL" id="KV878239">
    <property type="protein sequence ID" value="OJZ88156.1"/>
    <property type="molecule type" value="Genomic_DNA"/>
</dbReference>
<sequence>MFDAGGRPPSLAALTISGKCPPFPCHSRPVTPFVANRVQSSSFYNSLPPHFFLPEPTPTNPKISLHIIVSLSDGCNTVIANATKPCAAPEIWRRTPYQ</sequence>
<protein>
    <submittedName>
        <fullName evidence="1">Uncharacterized protein</fullName>
    </submittedName>
</protein>
<gene>
    <name evidence="1" type="ORF">ASPFODRAFT_43782</name>
</gene>
<reference evidence="2" key="1">
    <citation type="journal article" date="2017" name="Genome Biol.">
        <title>Comparative genomics reveals high biological diversity and specific adaptations in the industrially and medically important fungal genus Aspergillus.</title>
        <authorList>
            <person name="de Vries R.P."/>
            <person name="Riley R."/>
            <person name="Wiebenga A."/>
            <person name="Aguilar-Osorio G."/>
            <person name="Amillis S."/>
            <person name="Uchima C.A."/>
            <person name="Anderluh G."/>
            <person name="Asadollahi M."/>
            <person name="Askin M."/>
            <person name="Barry K."/>
            <person name="Battaglia E."/>
            <person name="Bayram O."/>
            <person name="Benocci T."/>
            <person name="Braus-Stromeyer S.A."/>
            <person name="Caldana C."/>
            <person name="Canovas D."/>
            <person name="Cerqueira G.C."/>
            <person name="Chen F."/>
            <person name="Chen W."/>
            <person name="Choi C."/>
            <person name="Clum A."/>
            <person name="Dos Santos R.A."/>
            <person name="Damasio A.R."/>
            <person name="Diallinas G."/>
            <person name="Emri T."/>
            <person name="Fekete E."/>
            <person name="Flipphi M."/>
            <person name="Freyberg S."/>
            <person name="Gallo A."/>
            <person name="Gournas C."/>
            <person name="Habgood R."/>
            <person name="Hainaut M."/>
            <person name="Harispe M.L."/>
            <person name="Henrissat B."/>
            <person name="Hilden K.S."/>
            <person name="Hope R."/>
            <person name="Hossain A."/>
            <person name="Karabika E."/>
            <person name="Karaffa L."/>
            <person name="Karanyi Z."/>
            <person name="Krasevec N."/>
            <person name="Kuo A."/>
            <person name="Kusch H."/>
            <person name="LaButti K."/>
            <person name="Lagendijk E.L."/>
            <person name="Lapidus A."/>
            <person name="Levasseur A."/>
            <person name="Lindquist E."/>
            <person name="Lipzen A."/>
            <person name="Logrieco A.F."/>
            <person name="MacCabe A."/>
            <person name="Maekelae M.R."/>
            <person name="Malavazi I."/>
            <person name="Melin P."/>
            <person name="Meyer V."/>
            <person name="Mielnichuk N."/>
            <person name="Miskei M."/>
            <person name="Molnar A.P."/>
            <person name="Mule G."/>
            <person name="Ngan C.Y."/>
            <person name="Orejas M."/>
            <person name="Orosz E."/>
            <person name="Ouedraogo J.P."/>
            <person name="Overkamp K.M."/>
            <person name="Park H.-S."/>
            <person name="Perrone G."/>
            <person name="Piumi F."/>
            <person name="Punt P.J."/>
            <person name="Ram A.F."/>
            <person name="Ramon A."/>
            <person name="Rauscher S."/>
            <person name="Record E."/>
            <person name="Riano-Pachon D.M."/>
            <person name="Robert V."/>
            <person name="Roehrig J."/>
            <person name="Ruller R."/>
            <person name="Salamov A."/>
            <person name="Salih N.S."/>
            <person name="Samson R.A."/>
            <person name="Sandor E."/>
            <person name="Sanguinetti M."/>
            <person name="Schuetze T."/>
            <person name="Sepcic K."/>
            <person name="Shelest E."/>
            <person name="Sherlock G."/>
            <person name="Sophianopoulou V."/>
            <person name="Squina F.M."/>
            <person name="Sun H."/>
            <person name="Susca A."/>
            <person name="Todd R.B."/>
            <person name="Tsang A."/>
            <person name="Unkles S.E."/>
            <person name="van de Wiele N."/>
            <person name="van Rossen-Uffink D."/>
            <person name="Oliveira J.V."/>
            <person name="Vesth T.C."/>
            <person name="Visser J."/>
            <person name="Yu J.-H."/>
            <person name="Zhou M."/>
            <person name="Andersen M.R."/>
            <person name="Archer D.B."/>
            <person name="Baker S.E."/>
            <person name="Benoit I."/>
            <person name="Brakhage A.A."/>
            <person name="Braus G.H."/>
            <person name="Fischer R."/>
            <person name="Frisvad J.C."/>
            <person name="Goldman G.H."/>
            <person name="Houbraken J."/>
            <person name="Oakley B."/>
            <person name="Pocsi I."/>
            <person name="Scazzocchio C."/>
            <person name="Seiboth B."/>
            <person name="vanKuyk P.A."/>
            <person name="Wortman J."/>
            <person name="Dyer P.S."/>
            <person name="Grigoriev I.V."/>
        </authorList>
    </citation>
    <scope>NUCLEOTIDE SEQUENCE [LARGE SCALE GENOMIC DNA]</scope>
    <source>
        <strain evidence="2">CBS 106.47</strain>
    </source>
</reference>
<proteinExistence type="predicted"/>